<feature type="signal peptide" evidence="1">
    <location>
        <begin position="1"/>
        <end position="24"/>
    </location>
</feature>
<gene>
    <name evidence="2" type="primary">pelA</name>
    <name evidence="2" type="ORF">ACFODX_09620</name>
</gene>
<name>A0ABV7FDX1_9GAMM</name>
<dbReference type="NCBIfam" id="TIGR02474">
    <property type="entry name" value="pec_lyase"/>
    <property type="match status" value="1"/>
</dbReference>
<dbReference type="GO" id="GO:0030570">
    <property type="term" value="F:pectate lyase activity"/>
    <property type="evidence" value="ECO:0007669"/>
    <property type="project" value="UniProtKB-EC"/>
</dbReference>
<reference evidence="3" key="1">
    <citation type="journal article" date="2019" name="Int. J. Syst. Evol. Microbiol.">
        <title>The Global Catalogue of Microorganisms (GCM) 10K type strain sequencing project: providing services to taxonomists for standard genome sequencing and annotation.</title>
        <authorList>
            <consortium name="The Broad Institute Genomics Platform"/>
            <consortium name="The Broad Institute Genome Sequencing Center for Infectious Disease"/>
            <person name="Wu L."/>
            <person name="Ma J."/>
        </authorList>
    </citation>
    <scope>NUCLEOTIDE SEQUENCE [LARGE SCALE GENOMIC DNA]</scope>
    <source>
        <strain evidence="3">KCTC 52237</strain>
    </source>
</reference>
<proteinExistence type="predicted"/>
<keyword evidence="3" id="KW-1185">Reference proteome</keyword>
<evidence type="ECO:0000313" key="2">
    <source>
        <dbReference type="EMBL" id="MFC3115814.1"/>
    </source>
</evidence>
<organism evidence="2 3">
    <name type="scientific">Cellvibrio fontiphilus</name>
    <dbReference type="NCBI Taxonomy" id="1815559"/>
    <lineage>
        <taxon>Bacteria</taxon>
        <taxon>Pseudomonadati</taxon>
        <taxon>Pseudomonadota</taxon>
        <taxon>Gammaproteobacteria</taxon>
        <taxon>Cellvibrionales</taxon>
        <taxon>Cellvibrionaceae</taxon>
        <taxon>Cellvibrio</taxon>
    </lineage>
</organism>
<protein>
    <submittedName>
        <fullName evidence="2">Pectate lyase</fullName>
        <ecNumber evidence="2">4.2.2.2</ecNumber>
    </submittedName>
</protein>
<dbReference type="SUPFAM" id="SSF81853">
    <property type="entry name" value="Family 10 polysaccharide lyase"/>
    <property type="match status" value="1"/>
</dbReference>
<dbReference type="EMBL" id="JBHRTF010000004">
    <property type="protein sequence ID" value="MFC3115814.1"/>
    <property type="molecule type" value="Genomic_DNA"/>
</dbReference>
<dbReference type="EC" id="4.2.2.2" evidence="2"/>
<sequence>MFKQSALALALMACAALTHTNAAASAKPSNESGAVAQQQTNDWAAYLASSQQLQQQDQAVLEAELKVLGQKSPSRPAPTKEFGFDTEQPLEWFNTAEGKRIMDIILSFQTPSGGWSKRTDMAAHPRLRGQAFGVEDDYIPTFDNGATSTQVTLLARAFKATGGNRYRTAFERGLQLILSAQYPNGGWPQSFPLVGGYHDHITYNDALMHDLMVVLHSVAKGKNEFDFVTPAQRQAAQASLERALECVLKSQVMNNGVLTVWGAQHDAKTLQPAKARAYEMAALTSSESVWMLDFLMTLDNPSPAIINAVHSAAAWYETTKITGKTWVRGAATLTDKQDAPPMWARFYELGTNKPIFGDRDDSIHYEVGKVSKERREGYAWYTNSPNAVLKRYAKWAKKYPRA</sequence>
<keyword evidence="2" id="KW-0456">Lyase</keyword>
<feature type="chain" id="PRO_5045730419" evidence="1">
    <location>
        <begin position="25"/>
        <end position="402"/>
    </location>
</feature>
<dbReference type="Proteomes" id="UP001595555">
    <property type="component" value="Unassembled WGS sequence"/>
</dbReference>
<dbReference type="InterPro" id="IPR012669">
    <property type="entry name" value="Pectate_lyase"/>
</dbReference>
<keyword evidence="1" id="KW-0732">Signal</keyword>
<evidence type="ECO:0000313" key="3">
    <source>
        <dbReference type="Proteomes" id="UP001595555"/>
    </source>
</evidence>
<evidence type="ECO:0000256" key="1">
    <source>
        <dbReference type="SAM" id="SignalP"/>
    </source>
</evidence>
<comment type="caution">
    <text evidence="2">The sequence shown here is derived from an EMBL/GenBank/DDBJ whole genome shotgun (WGS) entry which is preliminary data.</text>
</comment>
<dbReference type="RefSeq" id="WP_378118492.1">
    <property type="nucleotide sequence ID" value="NZ_JBHRTF010000004.1"/>
</dbReference>
<dbReference type="Pfam" id="PF09492">
    <property type="entry name" value="Pec_lyase"/>
    <property type="match status" value="1"/>
</dbReference>
<accession>A0ABV7FDX1</accession>
<dbReference type="Gene3D" id="1.50.10.20">
    <property type="match status" value="1"/>
</dbReference>